<protein>
    <submittedName>
        <fullName evidence="1">Uncharacterized protein</fullName>
    </submittedName>
</protein>
<gene>
    <name evidence="1" type="ORF">JCM19296_1265</name>
</gene>
<dbReference type="EMBL" id="BBLG01000002">
    <property type="protein sequence ID" value="GAK75673.1"/>
    <property type="molecule type" value="Genomic_DNA"/>
</dbReference>
<dbReference type="Proteomes" id="UP000028980">
    <property type="component" value="Unassembled WGS sequence"/>
</dbReference>
<evidence type="ECO:0000313" key="2">
    <source>
        <dbReference type="Proteomes" id="UP000028980"/>
    </source>
</evidence>
<accession>A0A081D9S7</accession>
<dbReference type="AlphaFoldDB" id="A0A081D9S7"/>
<sequence length="104" mass="12236">MRTIKELQARLNPKNSFDQRYNIEADDKIHLLYVSPKLNATGYYRMITPALEINKTDTHKAIITSIEINDFSRKLSDFVNQLDERLITWQITSFFLRCLVMLAI</sequence>
<comment type="caution">
    <text evidence="1">The sequence shown here is derived from an EMBL/GenBank/DDBJ whole genome shotgun (WGS) entry which is preliminary data.</text>
</comment>
<proteinExistence type="predicted"/>
<evidence type="ECO:0000313" key="1">
    <source>
        <dbReference type="EMBL" id="GAK75673.1"/>
    </source>
</evidence>
<organism evidence="1 2">
    <name type="scientific">Nonlabens ulvanivorans</name>
    <name type="common">Persicivirga ulvanivorans</name>
    <dbReference type="NCBI Taxonomy" id="906888"/>
    <lineage>
        <taxon>Bacteria</taxon>
        <taxon>Pseudomonadati</taxon>
        <taxon>Bacteroidota</taxon>
        <taxon>Flavobacteriia</taxon>
        <taxon>Flavobacteriales</taxon>
        <taxon>Flavobacteriaceae</taxon>
        <taxon>Nonlabens</taxon>
    </lineage>
</organism>
<name>A0A081D9S7_NONUL</name>
<reference evidence="1 2" key="1">
    <citation type="journal article" date="2014" name="Genome Announc.">
        <title>Draft Genome Sequences of Marine Flavobacterium Nonlabens Strains NR17, NR24, NR27, NR32, NR33, and Ara13.</title>
        <authorList>
            <person name="Nakanishi M."/>
            <person name="Meirelles P."/>
            <person name="Suzuki R."/>
            <person name="Takatani N."/>
            <person name="Mino S."/>
            <person name="Suda W."/>
            <person name="Oshima K."/>
            <person name="Hattori M."/>
            <person name="Ohkuma M."/>
            <person name="Hosokawa M."/>
            <person name="Miyashita K."/>
            <person name="Thompson F.L."/>
            <person name="Niwa A."/>
            <person name="Sawabe T."/>
            <person name="Sawabe T."/>
        </authorList>
    </citation>
    <scope>NUCLEOTIDE SEQUENCE [LARGE SCALE GENOMIC DNA]</scope>
    <source>
        <strain evidence="2">JCM19296</strain>
    </source>
</reference>